<dbReference type="Proteomes" id="UP000250043">
    <property type="component" value="Unassembled WGS sequence"/>
</dbReference>
<accession>A0A8E2AMK8</accession>
<organism evidence="2 3">
    <name type="scientific">Obba rivulosa</name>
    <dbReference type="NCBI Taxonomy" id="1052685"/>
    <lineage>
        <taxon>Eukaryota</taxon>
        <taxon>Fungi</taxon>
        <taxon>Dikarya</taxon>
        <taxon>Basidiomycota</taxon>
        <taxon>Agaricomycotina</taxon>
        <taxon>Agaricomycetes</taxon>
        <taxon>Polyporales</taxon>
        <taxon>Gelatoporiaceae</taxon>
        <taxon>Obba</taxon>
    </lineage>
</organism>
<feature type="non-terminal residue" evidence="2">
    <location>
        <position position="150"/>
    </location>
</feature>
<dbReference type="EMBL" id="KV722503">
    <property type="protein sequence ID" value="OCH86993.1"/>
    <property type="molecule type" value="Genomic_DNA"/>
</dbReference>
<name>A0A8E2AMK8_9APHY</name>
<proteinExistence type="predicted"/>
<reference evidence="2 3" key="1">
    <citation type="submission" date="2016-07" db="EMBL/GenBank/DDBJ databases">
        <title>Draft genome of the white-rot fungus Obba rivulosa 3A-2.</title>
        <authorList>
            <consortium name="DOE Joint Genome Institute"/>
            <person name="Miettinen O."/>
            <person name="Riley R."/>
            <person name="Acob R."/>
            <person name="Barry K."/>
            <person name="Cullen D."/>
            <person name="De Vries R."/>
            <person name="Hainaut M."/>
            <person name="Hatakka A."/>
            <person name="Henrissat B."/>
            <person name="Hilden K."/>
            <person name="Kuo R."/>
            <person name="Labutti K."/>
            <person name="Lipzen A."/>
            <person name="Makela M.R."/>
            <person name="Sandor L."/>
            <person name="Spatafora J.W."/>
            <person name="Grigoriev I.V."/>
            <person name="Hibbett D.S."/>
        </authorList>
    </citation>
    <scope>NUCLEOTIDE SEQUENCE [LARGE SCALE GENOMIC DNA]</scope>
    <source>
        <strain evidence="2 3">3A-2</strain>
    </source>
</reference>
<protein>
    <submittedName>
        <fullName evidence="2">Uncharacterized protein</fullName>
    </submittedName>
</protein>
<keyword evidence="3" id="KW-1185">Reference proteome</keyword>
<evidence type="ECO:0000313" key="3">
    <source>
        <dbReference type="Proteomes" id="UP000250043"/>
    </source>
</evidence>
<evidence type="ECO:0000313" key="2">
    <source>
        <dbReference type="EMBL" id="OCH86993.1"/>
    </source>
</evidence>
<sequence length="150" mass="16786">GHAGRLGILMDMPADVVLEIAFQPIDVLHLVRESRGLRELMMSKRAVAAWQAALQNIPGLYPCSLDISEPLYSELDFDRACMVRTPATYFITYLVTLVRRRARVTCRKAHCMRRSLRYGRIQAGPADREGEGSHPCVARAPHGRQISGDP</sequence>
<gene>
    <name evidence="2" type="ORF">OBBRIDRAFT_736933</name>
</gene>
<evidence type="ECO:0000256" key="1">
    <source>
        <dbReference type="SAM" id="MobiDB-lite"/>
    </source>
</evidence>
<feature type="region of interest" description="Disordered" evidence="1">
    <location>
        <begin position="123"/>
        <end position="150"/>
    </location>
</feature>
<dbReference type="OrthoDB" id="2322499at2759"/>
<dbReference type="AlphaFoldDB" id="A0A8E2AMK8"/>